<dbReference type="RefSeq" id="WP_227119345.1">
    <property type="nucleotide sequence ID" value="NZ_LT598928.1"/>
</dbReference>
<reference evidence="5" key="1">
    <citation type="submission" date="2016-04" db="EMBL/GenBank/DDBJ databases">
        <authorList>
            <person name="Evans L.H."/>
            <person name="Alamgir A."/>
            <person name="Owens N."/>
            <person name="Weber N.D."/>
            <person name="Virtaneva K."/>
            <person name="Barbian K."/>
            <person name="Babar A."/>
            <person name="Rosenke K."/>
        </authorList>
    </citation>
    <scope>NUCLEOTIDE SEQUENCE</scope>
    <source>
        <strain evidence="5">92-2</strain>
    </source>
</reference>
<feature type="domain" description="ABC transporter" evidence="4">
    <location>
        <begin position="4"/>
        <end position="206"/>
    </location>
</feature>
<dbReference type="PROSITE" id="PS50893">
    <property type="entry name" value="ABC_TRANSPORTER_2"/>
    <property type="match status" value="1"/>
</dbReference>
<dbReference type="PANTHER" id="PTHR43423:SF1">
    <property type="entry name" value="ABC TRANSPORTER I FAMILY MEMBER 17"/>
    <property type="match status" value="1"/>
</dbReference>
<sequence length="207" mass="22589">MSCIQTRGLAYGQISYRDLDIEEGKATFISGPSGCGKSTLLRLFNKTLAPTAGTVLYQGQDMAQTDSIALRREVLLAGQSVFLFEGTVGENFDAFCEARESATLAAEDKQKFLRLCCANFPLDAPCVHLSGGERQRVFLAICLSFLPKVLMLDEPTSALDQETAERFMAQVLAFCRERGMTVVAVSHDPALTGRHAENIISLRAEAE</sequence>
<dbReference type="GO" id="GO:0005524">
    <property type="term" value="F:ATP binding"/>
    <property type="evidence" value="ECO:0007669"/>
    <property type="project" value="UniProtKB-KW"/>
</dbReference>
<keyword evidence="2" id="KW-0547">Nucleotide-binding</keyword>
<evidence type="ECO:0000256" key="1">
    <source>
        <dbReference type="ARBA" id="ARBA00022448"/>
    </source>
</evidence>
<accession>A0A212JM26</accession>
<keyword evidence="1" id="KW-0813">Transport</keyword>
<dbReference type="GO" id="GO:0016887">
    <property type="term" value="F:ATP hydrolysis activity"/>
    <property type="evidence" value="ECO:0007669"/>
    <property type="project" value="InterPro"/>
</dbReference>
<dbReference type="PANTHER" id="PTHR43423">
    <property type="entry name" value="ABC TRANSPORTER I FAMILY MEMBER 17"/>
    <property type="match status" value="1"/>
</dbReference>
<dbReference type="SMART" id="SM00382">
    <property type="entry name" value="AAA"/>
    <property type="match status" value="1"/>
</dbReference>
<evidence type="ECO:0000313" key="5">
    <source>
        <dbReference type="EMBL" id="SBW00470.1"/>
    </source>
</evidence>
<evidence type="ECO:0000256" key="3">
    <source>
        <dbReference type="ARBA" id="ARBA00022840"/>
    </source>
</evidence>
<name>A0A212JM26_9BACT</name>
<dbReference type="EMBL" id="FLUP01000001">
    <property type="protein sequence ID" value="SBW00470.1"/>
    <property type="molecule type" value="Genomic_DNA"/>
</dbReference>
<keyword evidence="3" id="KW-0067">ATP-binding</keyword>
<dbReference type="AlphaFoldDB" id="A0A212JM26"/>
<dbReference type="PROSITE" id="PS00211">
    <property type="entry name" value="ABC_TRANSPORTER_1"/>
    <property type="match status" value="1"/>
</dbReference>
<evidence type="ECO:0000256" key="2">
    <source>
        <dbReference type="ARBA" id="ARBA00022741"/>
    </source>
</evidence>
<gene>
    <name evidence="5" type="ORF">KM92DES2_11362</name>
</gene>
<dbReference type="InterPro" id="IPR003439">
    <property type="entry name" value="ABC_transporter-like_ATP-bd"/>
</dbReference>
<organism evidence="5">
    <name type="scientific">uncultured Desulfovibrio sp</name>
    <dbReference type="NCBI Taxonomy" id="167968"/>
    <lineage>
        <taxon>Bacteria</taxon>
        <taxon>Pseudomonadati</taxon>
        <taxon>Thermodesulfobacteriota</taxon>
        <taxon>Desulfovibrionia</taxon>
        <taxon>Desulfovibrionales</taxon>
        <taxon>Desulfovibrionaceae</taxon>
        <taxon>Desulfovibrio</taxon>
        <taxon>environmental samples</taxon>
    </lineage>
</organism>
<dbReference type="CDD" id="cd03228">
    <property type="entry name" value="ABCC_MRP_Like"/>
    <property type="match status" value="1"/>
</dbReference>
<dbReference type="SUPFAM" id="SSF52540">
    <property type="entry name" value="P-loop containing nucleoside triphosphate hydrolases"/>
    <property type="match status" value="1"/>
</dbReference>
<dbReference type="Pfam" id="PF00005">
    <property type="entry name" value="ABC_tran"/>
    <property type="match status" value="1"/>
</dbReference>
<protein>
    <submittedName>
        <fullName evidence="5">ABC transporter related protein</fullName>
    </submittedName>
</protein>
<dbReference type="InterPro" id="IPR027417">
    <property type="entry name" value="P-loop_NTPase"/>
</dbReference>
<dbReference type="InterPro" id="IPR003593">
    <property type="entry name" value="AAA+_ATPase"/>
</dbReference>
<dbReference type="InterPro" id="IPR017871">
    <property type="entry name" value="ABC_transporter-like_CS"/>
</dbReference>
<dbReference type="Gene3D" id="3.40.50.300">
    <property type="entry name" value="P-loop containing nucleotide triphosphate hydrolases"/>
    <property type="match status" value="1"/>
</dbReference>
<evidence type="ECO:0000259" key="4">
    <source>
        <dbReference type="PROSITE" id="PS50893"/>
    </source>
</evidence>
<proteinExistence type="predicted"/>